<proteinExistence type="predicted"/>
<feature type="compositionally biased region" description="Low complexity" evidence="1">
    <location>
        <begin position="71"/>
        <end position="90"/>
    </location>
</feature>
<name>A0A7T7L4T3_9ACTN</name>
<evidence type="ECO:0000313" key="4">
    <source>
        <dbReference type="Proteomes" id="UP000595636"/>
    </source>
</evidence>
<accession>A0A7T7L4T3</accession>
<keyword evidence="4" id="KW-1185">Reference proteome</keyword>
<evidence type="ECO:0000256" key="2">
    <source>
        <dbReference type="SAM" id="SignalP"/>
    </source>
</evidence>
<gene>
    <name evidence="3" type="ORF">JEQ17_47805</name>
</gene>
<dbReference type="RefSeq" id="WP_200401185.1">
    <property type="nucleotide sequence ID" value="NZ_CP066831.1"/>
</dbReference>
<keyword evidence="2" id="KW-0732">Signal</keyword>
<reference evidence="3 4" key="1">
    <citation type="submission" date="2020-12" db="EMBL/GenBank/DDBJ databases">
        <title>A novel species.</title>
        <authorList>
            <person name="Li K."/>
        </authorList>
    </citation>
    <scope>NUCLEOTIDE SEQUENCE [LARGE SCALE GENOMIC DNA]</scope>
    <source>
        <strain evidence="3 4">ZYC-3</strain>
    </source>
</reference>
<sequence length="238" mass="24490">MRNRTSIRSRATTGAAVTAVALALGTLGGSSAGAETVPTVAAGSTTEPAKTVKPADSGDSALGPAEPTTVAEPDPTHAPAPATTCTGTQPLGSLPEATEDSPLERTVAHADRMASDARYFAVYTGMSVASRAADIYRMPSAAFDAALCGAAEKGVTVRLHDTDVNHAELVALQRRISADMSRWDGTFQLRMVGLDVTSVVVGVDDPAVAEPILKKAFGAGHITVRVEEPVNAWLLPAD</sequence>
<protein>
    <submittedName>
        <fullName evidence="3">Uncharacterized protein</fullName>
    </submittedName>
</protein>
<feature type="region of interest" description="Disordered" evidence="1">
    <location>
        <begin position="39"/>
        <end position="102"/>
    </location>
</feature>
<feature type="chain" id="PRO_5032831916" evidence="2">
    <location>
        <begin position="35"/>
        <end position="238"/>
    </location>
</feature>
<dbReference type="AlphaFoldDB" id="A0A7T7L4T3"/>
<feature type="signal peptide" evidence="2">
    <location>
        <begin position="1"/>
        <end position="34"/>
    </location>
</feature>
<evidence type="ECO:0000313" key="3">
    <source>
        <dbReference type="EMBL" id="QQM46354.1"/>
    </source>
</evidence>
<organism evidence="3 4">
    <name type="scientific">Streptomyces liliifuscus</name>
    <dbReference type="NCBI Taxonomy" id="2797636"/>
    <lineage>
        <taxon>Bacteria</taxon>
        <taxon>Bacillati</taxon>
        <taxon>Actinomycetota</taxon>
        <taxon>Actinomycetes</taxon>
        <taxon>Kitasatosporales</taxon>
        <taxon>Streptomycetaceae</taxon>
        <taxon>Streptomyces</taxon>
    </lineage>
</organism>
<dbReference type="Proteomes" id="UP000595636">
    <property type="component" value="Chromosome"/>
</dbReference>
<dbReference type="EMBL" id="CP066831">
    <property type="protein sequence ID" value="QQM46354.1"/>
    <property type="molecule type" value="Genomic_DNA"/>
</dbReference>
<evidence type="ECO:0000256" key="1">
    <source>
        <dbReference type="SAM" id="MobiDB-lite"/>
    </source>
</evidence>
<dbReference type="KEGG" id="slf:JEQ17_47805"/>